<evidence type="ECO:0008006" key="3">
    <source>
        <dbReference type="Google" id="ProtNLM"/>
    </source>
</evidence>
<reference evidence="1" key="1">
    <citation type="journal article" date="2020" name="Fungal Divers.">
        <title>Resolving the Mortierellaceae phylogeny through synthesis of multi-gene phylogenetics and phylogenomics.</title>
        <authorList>
            <person name="Vandepol N."/>
            <person name="Liber J."/>
            <person name="Desiro A."/>
            <person name="Na H."/>
            <person name="Kennedy M."/>
            <person name="Barry K."/>
            <person name="Grigoriev I.V."/>
            <person name="Miller A.N."/>
            <person name="O'Donnell K."/>
            <person name="Stajich J.E."/>
            <person name="Bonito G."/>
        </authorList>
    </citation>
    <scope>NUCLEOTIDE SEQUENCE</scope>
    <source>
        <strain evidence="1">NRRL 28262</strain>
    </source>
</reference>
<accession>A0AAD4D7I8</accession>
<gene>
    <name evidence="1" type="ORF">BGZ95_001230</name>
</gene>
<feature type="non-terminal residue" evidence="1">
    <location>
        <position position="108"/>
    </location>
</feature>
<name>A0AAD4D7I8_9FUNG</name>
<keyword evidence="2" id="KW-1185">Reference proteome</keyword>
<dbReference type="Proteomes" id="UP001194580">
    <property type="component" value="Unassembled WGS sequence"/>
</dbReference>
<sequence length="108" mass="12647">MAEIRKICSEYNPDDIYNCDETGIFINIFKRYYVEMLTNQAIVNKYVHGRKVTKGEAWSLILYAWSQVKASTLRQCFRTSKVLPKTMADNLDERSADVQKRQSIYPQV</sequence>
<dbReference type="EMBL" id="JAAAIL010001246">
    <property type="protein sequence ID" value="KAG0271032.1"/>
    <property type="molecule type" value="Genomic_DNA"/>
</dbReference>
<dbReference type="AlphaFoldDB" id="A0AAD4D7I8"/>
<evidence type="ECO:0000313" key="1">
    <source>
        <dbReference type="EMBL" id="KAG0271032.1"/>
    </source>
</evidence>
<protein>
    <recommendedName>
        <fullName evidence="3">DDE-1 domain-containing protein</fullName>
    </recommendedName>
</protein>
<organism evidence="1 2">
    <name type="scientific">Linnemannia exigua</name>
    <dbReference type="NCBI Taxonomy" id="604196"/>
    <lineage>
        <taxon>Eukaryota</taxon>
        <taxon>Fungi</taxon>
        <taxon>Fungi incertae sedis</taxon>
        <taxon>Mucoromycota</taxon>
        <taxon>Mortierellomycotina</taxon>
        <taxon>Mortierellomycetes</taxon>
        <taxon>Mortierellales</taxon>
        <taxon>Mortierellaceae</taxon>
        <taxon>Linnemannia</taxon>
    </lineage>
</organism>
<comment type="caution">
    <text evidence="1">The sequence shown here is derived from an EMBL/GenBank/DDBJ whole genome shotgun (WGS) entry which is preliminary data.</text>
</comment>
<evidence type="ECO:0000313" key="2">
    <source>
        <dbReference type="Proteomes" id="UP001194580"/>
    </source>
</evidence>
<proteinExistence type="predicted"/>